<protein>
    <submittedName>
        <fullName evidence="3">SGNH/GDSL hydrolase family protein</fullName>
    </submittedName>
</protein>
<keyword evidence="3" id="KW-0378">Hydrolase</keyword>
<dbReference type="Gene3D" id="3.40.50.1110">
    <property type="entry name" value="SGNH hydrolase"/>
    <property type="match status" value="1"/>
</dbReference>
<proteinExistence type="predicted"/>
<evidence type="ECO:0000313" key="4">
    <source>
        <dbReference type="Proteomes" id="UP000614410"/>
    </source>
</evidence>
<dbReference type="PANTHER" id="PTHR43784">
    <property type="entry name" value="GDSL-LIKE LIPASE/ACYLHYDROLASE, PUTATIVE (AFU_ORTHOLOGUE AFUA_2G00820)-RELATED"/>
    <property type="match status" value="1"/>
</dbReference>
<dbReference type="Proteomes" id="UP000614410">
    <property type="component" value="Unassembled WGS sequence"/>
</dbReference>
<dbReference type="EMBL" id="JAEKNN010000030">
    <property type="protein sequence ID" value="MBJ7609194.1"/>
    <property type="molecule type" value="Genomic_DNA"/>
</dbReference>
<dbReference type="InterPro" id="IPR053140">
    <property type="entry name" value="GDSL_Rv0518-like"/>
</dbReference>
<evidence type="ECO:0000313" key="3">
    <source>
        <dbReference type="EMBL" id="MBJ7609194.1"/>
    </source>
</evidence>
<comment type="caution">
    <text evidence="3">The sequence shown here is derived from an EMBL/GenBank/DDBJ whole genome shotgun (WGS) entry which is preliminary data.</text>
</comment>
<sequence length="227" mass="24749">MSLPVHPLSPTTRSPVTPDPSQPFRSPADAPVTYLALGDSYTVGTGTTSPARAWPTLLGGRLQDTLGRLVEVTNLGVDGYTTSELIEHELPQLRDRAWDYVSVLIGVNDFFQGDDEPHYHARLVRIYDEIATLPGARVLAVSIPDYSYTAVGMSSGDPHRIADGLRLFNASARVTAELRGFTWVDVFDVSRTQIGAAGWIAGDGLHPGDTQYQAWADHIWSALQPHL</sequence>
<feature type="region of interest" description="Disordered" evidence="1">
    <location>
        <begin position="1"/>
        <end position="29"/>
    </location>
</feature>
<dbReference type="SUPFAM" id="SSF52266">
    <property type="entry name" value="SGNH hydrolase"/>
    <property type="match status" value="1"/>
</dbReference>
<gene>
    <name evidence="3" type="ORF">JF887_07145</name>
</gene>
<name>A0A934KEW0_9BACT</name>
<dbReference type="Pfam" id="PF13472">
    <property type="entry name" value="Lipase_GDSL_2"/>
    <property type="match status" value="1"/>
</dbReference>
<accession>A0A934KEW0</accession>
<dbReference type="InterPro" id="IPR013830">
    <property type="entry name" value="SGNH_hydro"/>
</dbReference>
<evidence type="ECO:0000259" key="2">
    <source>
        <dbReference type="Pfam" id="PF13472"/>
    </source>
</evidence>
<dbReference type="PANTHER" id="PTHR43784:SF2">
    <property type="entry name" value="GDSL-LIKE LIPASE_ACYLHYDROLASE, PUTATIVE (AFU_ORTHOLOGUE AFUA_2G00820)-RELATED"/>
    <property type="match status" value="1"/>
</dbReference>
<reference evidence="3 4" key="1">
    <citation type="submission" date="2020-10" db="EMBL/GenBank/DDBJ databases">
        <title>Ca. Dormibacterota MAGs.</title>
        <authorList>
            <person name="Montgomery K."/>
        </authorList>
    </citation>
    <scope>NUCLEOTIDE SEQUENCE [LARGE SCALE GENOMIC DNA]</scope>
    <source>
        <strain evidence="3">Mitchell_Peninsula_5</strain>
    </source>
</reference>
<organism evidence="3 4">
    <name type="scientific">Candidatus Amunia macphersoniae</name>
    <dbReference type="NCBI Taxonomy" id="3127014"/>
    <lineage>
        <taxon>Bacteria</taxon>
        <taxon>Bacillati</taxon>
        <taxon>Candidatus Dormiibacterota</taxon>
        <taxon>Candidatus Dormibacteria</taxon>
        <taxon>Candidatus Aeolococcales</taxon>
        <taxon>Candidatus Aeolococcaceae</taxon>
        <taxon>Candidatus Amunia</taxon>
    </lineage>
</organism>
<dbReference type="InterPro" id="IPR036514">
    <property type="entry name" value="SGNH_hydro_sf"/>
</dbReference>
<dbReference type="GO" id="GO:0016787">
    <property type="term" value="F:hydrolase activity"/>
    <property type="evidence" value="ECO:0007669"/>
    <property type="project" value="UniProtKB-KW"/>
</dbReference>
<evidence type="ECO:0000256" key="1">
    <source>
        <dbReference type="SAM" id="MobiDB-lite"/>
    </source>
</evidence>
<feature type="domain" description="SGNH hydrolase-type esterase" evidence="2">
    <location>
        <begin position="36"/>
        <end position="214"/>
    </location>
</feature>
<dbReference type="AlphaFoldDB" id="A0A934KEW0"/>